<accession>Q2GPC6</accession>
<reference evidence="2" key="1">
    <citation type="journal article" date="2015" name="Genome Announc.">
        <title>Draft genome sequence of the cellulolytic fungus Chaetomium globosum.</title>
        <authorList>
            <person name="Cuomo C.A."/>
            <person name="Untereiner W.A."/>
            <person name="Ma L.-J."/>
            <person name="Grabherr M."/>
            <person name="Birren B.W."/>
        </authorList>
    </citation>
    <scope>NUCLEOTIDE SEQUENCE [LARGE SCALE GENOMIC DNA]</scope>
    <source>
        <strain evidence="2">ATCC 6205 / CBS 148.51 / DSM 1962 / NBRC 6347 / NRRL 1970</strain>
    </source>
</reference>
<organism evidence="1 2">
    <name type="scientific">Chaetomium globosum (strain ATCC 6205 / CBS 148.51 / DSM 1962 / NBRC 6347 / NRRL 1970)</name>
    <name type="common">Soil fungus</name>
    <dbReference type="NCBI Taxonomy" id="306901"/>
    <lineage>
        <taxon>Eukaryota</taxon>
        <taxon>Fungi</taxon>
        <taxon>Dikarya</taxon>
        <taxon>Ascomycota</taxon>
        <taxon>Pezizomycotina</taxon>
        <taxon>Sordariomycetes</taxon>
        <taxon>Sordariomycetidae</taxon>
        <taxon>Sordariales</taxon>
        <taxon>Chaetomiaceae</taxon>
        <taxon>Chaetomium</taxon>
    </lineage>
</organism>
<dbReference type="GeneID" id="4396491"/>
<dbReference type="RefSeq" id="XP_001228105.1">
    <property type="nucleotide sequence ID" value="XM_001228104.1"/>
</dbReference>
<gene>
    <name evidence="1" type="ORF">CHGG_10178</name>
</gene>
<dbReference type="InParanoid" id="Q2GPC6"/>
<dbReference type="eggNOG" id="ENOG502SDIM">
    <property type="taxonomic scope" value="Eukaryota"/>
</dbReference>
<dbReference type="VEuPathDB" id="FungiDB:CHGG_10178"/>
<name>Q2GPC6_CHAGB</name>
<proteinExistence type="predicted"/>
<keyword evidence="2" id="KW-1185">Reference proteome</keyword>
<protein>
    <recommendedName>
        <fullName evidence="3">Pentatricopeptide repeat domain-containing protein</fullName>
    </recommendedName>
</protein>
<dbReference type="HOGENOM" id="CLU_358312_0_0_1"/>
<sequence>MDTLASSLAIEERTYPANSAESVSAYIAGLFCVVDVLSTEANFGYGDDPAMSSLVVLRGTLLPHMEGDSRSCPTLRKSFGKGRGSTRGSIVTGKVFKNLESSTFCFDEWSASSSQVLGLEWIPSGTLQSGPSKLLTIDVISESQHHPTKLRVQVPALIPRRHPIPPIRNPKSQVQLGRHAGTMLGFRSMAAQLRACHCRACLRSTNTAARRVTTGRTSAAGNLGRRKVMASDVFTACYTAIMATAAVVDAGRKDRRRRELDNKIAEARSSLAGLFEESAGQDLAKVAAFQYPDLPYSGPLEKLDVLGDICKLEADFLQDLQRKRRDRHKTAQNVREGLGLSWNPELPDTRKTTLVRCEEVIAAEKQWNLERREPQTEIHMEKVTDMITDLVDRLMAEAWWITEFEAPGSHPSLYSPDSANTMIRMLRSDGYPSYTHPDLAPNDTVVQRERLNEVNVQILSDWSPPFRERYVAKICYNLLVCGVTPGIQNYNMLIFAFSFIGEHNLSQAVVDSFLFLSHMKPTEATCLCLLHHYRLKGDVVGFQSVIKRMFGYDPRGIGLMRRTADYVERSPELRTWVLTNDVAAVSGHFVQRAPFTQDVAEAILEGLIDFGMFREGAKLVGVCLREQWKLSRDLMWRLFHSCLTLLDSVAAKMLIRGLLDNIDQTSLMLLGPEAVGPGIIRQLRHLLNIVQATTLPGFSSVGHTSFQSDNSTSKSDKARLQHLATAIWIREMWHHTSMMGWWLRRADKKLLDNDIPLIERLDMVLSVLNFAAERPKRKMEKSVHIQRIAKVDWLMAQTVSADFHIRSAEHAILKDVAKKMPRQLRTWTHYKPTIAVEKRINRALLYDTPGTIEHNVAWCFHISAALDYEIKRALVWSLPKKYAKKLEETQNDSGDVSLVRIVAYYHHYLASMEHQEAQAKKVTPRPDPFARLLQALPKRMLFWTKDTAAAGGAAGTPASPPKPTDW</sequence>
<evidence type="ECO:0000313" key="2">
    <source>
        <dbReference type="Proteomes" id="UP000001056"/>
    </source>
</evidence>
<dbReference type="OMA" id="WIREMWH"/>
<dbReference type="Proteomes" id="UP000001056">
    <property type="component" value="Unassembled WGS sequence"/>
</dbReference>
<dbReference type="EMBL" id="CH408035">
    <property type="protein sequence ID" value="EAQ83774.1"/>
    <property type="molecule type" value="Genomic_DNA"/>
</dbReference>
<dbReference type="OrthoDB" id="185373at2759"/>
<dbReference type="AlphaFoldDB" id="Q2GPC6"/>
<evidence type="ECO:0008006" key="3">
    <source>
        <dbReference type="Google" id="ProtNLM"/>
    </source>
</evidence>
<evidence type="ECO:0000313" key="1">
    <source>
        <dbReference type="EMBL" id="EAQ83774.1"/>
    </source>
</evidence>